<evidence type="ECO:0000313" key="3">
    <source>
        <dbReference type="Proteomes" id="UP001204798"/>
    </source>
</evidence>
<dbReference type="SUPFAM" id="SSF74650">
    <property type="entry name" value="Galactose mutarotase-like"/>
    <property type="match status" value="1"/>
</dbReference>
<organism evidence="2 3">
    <name type="scientific">Candidatus Fervidibacter sacchari</name>
    <dbReference type="NCBI Taxonomy" id="1448929"/>
    <lineage>
        <taxon>Bacteria</taxon>
        <taxon>Candidatus Fervidibacterota</taxon>
        <taxon>Candidatus Fervidibacter</taxon>
    </lineage>
</organism>
<evidence type="ECO:0000259" key="1">
    <source>
        <dbReference type="Pfam" id="PF00723"/>
    </source>
</evidence>
<dbReference type="InterPro" id="IPR011613">
    <property type="entry name" value="GH15-like"/>
</dbReference>
<dbReference type="Pfam" id="PF00723">
    <property type="entry name" value="Glyco_hydro_15"/>
    <property type="match status" value="1"/>
</dbReference>
<proteinExistence type="predicted"/>
<dbReference type="SUPFAM" id="SSF48208">
    <property type="entry name" value="Six-hairpin glycosidases"/>
    <property type="match status" value="1"/>
</dbReference>
<reference evidence="2 3" key="1">
    <citation type="submission" date="2022-08" db="EMBL/GenBank/DDBJ databases">
        <title>Bacterial and archaeal communities from various locations to study Microbial Dark Matter (Phase II).</title>
        <authorList>
            <person name="Stepanauskas R."/>
        </authorList>
    </citation>
    <scope>NUCLEOTIDE SEQUENCE [LARGE SCALE GENOMIC DNA]</scope>
    <source>
        <strain evidence="2 3">PD1</strain>
    </source>
</reference>
<dbReference type="RefSeq" id="WP_259092347.1">
    <property type="nucleotide sequence ID" value="NZ_CP130454.1"/>
</dbReference>
<dbReference type="InterPro" id="IPR008928">
    <property type="entry name" value="6-hairpin_glycosidase_sf"/>
</dbReference>
<dbReference type="InterPro" id="IPR014718">
    <property type="entry name" value="GH-type_carb-bd"/>
</dbReference>
<dbReference type="InterPro" id="IPR011013">
    <property type="entry name" value="Gal_mutarotase_sf_dom"/>
</dbReference>
<dbReference type="Gene3D" id="2.70.98.10">
    <property type="match status" value="1"/>
</dbReference>
<keyword evidence="3" id="KW-1185">Reference proteome</keyword>
<dbReference type="EMBL" id="JANUCP010000001">
    <property type="protein sequence ID" value="MCS3917803.1"/>
    <property type="molecule type" value="Genomic_DNA"/>
</dbReference>
<dbReference type="PANTHER" id="PTHR31616">
    <property type="entry name" value="TREHALASE"/>
    <property type="match status" value="1"/>
</dbReference>
<gene>
    <name evidence="2" type="ORF">M2350_000200</name>
</gene>
<evidence type="ECO:0000313" key="2">
    <source>
        <dbReference type="EMBL" id="MCS3917803.1"/>
    </source>
</evidence>
<dbReference type="InterPro" id="IPR012341">
    <property type="entry name" value="6hp_glycosidase-like_sf"/>
</dbReference>
<protein>
    <submittedName>
        <fullName evidence="2">Oligosaccharide amylase</fullName>
    </submittedName>
</protein>
<feature type="domain" description="GH15-like" evidence="1">
    <location>
        <begin position="294"/>
        <end position="588"/>
    </location>
</feature>
<name>A0ABT2ELH4_9BACT</name>
<comment type="caution">
    <text evidence="2">The sequence shown here is derived from an EMBL/GenBank/DDBJ whole genome shotgun (WGS) entry which is preliminary data.</text>
</comment>
<dbReference type="PANTHER" id="PTHR31616:SF0">
    <property type="entry name" value="GLUCAN 1,4-ALPHA-GLUCOSIDASE"/>
    <property type="match status" value="1"/>
</dbReference>
<accession>A0ABT2ELH4</accession>
<sequence length="647" mass="72543">MAVFQPTAIVGNGRVLVTLGHSAELMAFFYPRCDHAQNVREGLTGIYLDGFGFSWLFGHEWQRQQRYLSGEAAVLTELTSPLLGLGISVCDFVSPDEPVLFRQWQVRSLDGKPKRLRLLHYFELTLGGHEWQQAVQVITLPHPTPRPAVVQWRGNFWFGVSSDLPFQQWQCGKALPNAHNHPKPDMLDGWLNGQTLEIGKVAFSIGWQISIPPFGSVERTMVIAFGESKREVIHRLGRNLADSFESHHERHRAEWEEWLKRVKVSFLNSLGKERVKSVLEAALWTMRLTWDKGMGAPVAAPEFDPTFEASGGYGFCWCRDASFVAHAFAQIGLAQKASRFFGWCSRAQSPDGYFHQRYWLDGSLAPAWSEDHDSLQVDETAAVIWAAAQVYRKLREKPSQQVWESIKRALMFLSSHLVAGVHKAGMDLWETFRGHFTYTQAAFAAAFQAGAELSNLMGEQNLAEQCQALAHETKSALLKRFWAKDGFLRGFTPDGHPDPTPDASVLGVIEPFRILDLTKSEELAMAERTVQRVISHLTKETPEGGLAVWRFSGDGYAWGMASTPATLWLGLSAAALGEATGKRDWWQIAQKCWLAVTHHTTPAGLVAEMFDPFGAGYWAVGHGWSAAWLVLLTERLTEAQRKLSVLR</sequence>
<dbReference type="Proteomes" id="UP001204798">
    <property type="component" value="Unassembled WGS sequence"/>
</dbReference>
<dbReference type="Gene3D" id="1.50.10.10">
    <property type="match status" value="1"/>
</dbReference>